<keyword evidence="5" id="KW-0788">Thiol protease</keyword>
<name>A0ABZ2IN60_9BACT</name>
<dbReference type="PROSITE" id="PS51935">
    <property type="entry name" value="NLPC_P60"/>
    <property type="match status" value="1"/>
</dbReference>
<evidence type="ECO:0000256" key="5">
    <source>
        <dbReference type="ARBA" id="ARBA00022807"/>
    </source>
</evidence>
<gene>
    <name evidence="7" type="ORF">NEE14_005655</name>
</gene>
<dbReference type="Gene3D" id="3.90.1720.10">
    <property type="entry name" value="endopeptidase domain like (from Nostoc punctiforme)"/>
    <property type="match status" value="1"/>
</dbReference>
<evidence type="ECO:0000313" key="7">
    <source>
        <dbReference type="EMBL" id="WWV67455.1"/>
    </source>
</evidence>
<evidence type="ECO:0000256" key="4">
    <source>
        <dbReference type="ARBA" id="ARBA00022801"/>
    </source>
</evidence>
<evidence type="ECO:0000256" key="3">
    <source>
        <dbReference type="ARBA" id="ARBA00022729"/>
    </source>
</evidence>
<dbReference type="InterPro" id="IPR038765">
    <property type="entry name" value="Papain-like_cys_pep_sf"/>
</dbReference>
<organism evidence="7 8">
    <name type="scientific">Parabacteroides absconsus</name>
    <dbReference type="NCBI Taxonomy" id="2951805"/>
    <lineage>
        <taxon>Bacteria</taxon>
        <taxon>Pseudomonadati</taxon>
        <taxon>Bacteroidota</taxon>
        <taxon>Bacteroidia</taxon>
        <taxon>Bacteroidales</taxon>
        <taxon>Tannerellaceae</taxon>
        <taxon>Parabacteroides</taxon>
    </lineage>
</organism>
<accession>A0ABZ2IN60</accession>
<keyword evidence="4" id="KW-0378">Hydrolase</keyword>
<evidence type="ECO:0000256" key="1">
    <source>
        <dbReference type="ARBA" id="ARBA00007074"/>
    </source>
</evidence>
<evidence type="ECO:0000256" key="2">
    <source>
        <dbReference type="ARBA" id="ARBA00022670"/>
    </source>
</evidence>
<evidence type="ECO:0000259" key="6">
    <source>
        <dbReference type="PROSITE" id="PS51935"/>
    </source>
</evidence>
<sequence length="188" mass="21566">MSEKAMIEKEIYKRFMAGYLIWILGLLLLTSCGSRKMETVSLPADFKGPKELGRIYGVKITEYDNIFLYNEGARWIGVPHRLGGQTKKGIDCSGFVAIVYREVYHKRLSRSSAEMLKKDCKKISRSKLKEGDLVFFYTGRGRKRKPNHVGIYLKNGKFIHTSTSKGVMVSNLSEPYYMRTWMCGGRVK</sequence>
<dbReference type="InterPro" id="IPR000064">
    <property type="entry name" value="NLP_P60_dom"/>
</dbReference>
<comment type="similarity">
    <text evidence="1">Belongs to the peptidase C40 family.</text>
</comment>
<dbReference type="SUPFAM" id="SSF54001">
    <property type="entry name" value="Cysteine proteinases"/>
    <property type="match status" value="1"/>
</dbReference>
<keyword evidence="8" id="KW-1185">Reference proteome</keyword>
<feature type="domain" description="NlpC/P60" evidence="6">
    <location>
        <begin position="62"/>
        <end position="188"/>
    </location>
</feature>
<keyword evidence="3" id="KW-0732">Signal</keyword>
<dbReference type="PROSITE" id="PS51257">
    <property type="entry name" value="PROKAR_LIPOPROTEIN"/>
    <property type="match status" value="1"/>
</dbReference>
<dbReference type="PANTHER" id="PTHR47360:SF1">
    <property type="entry name" value="ENDOPEPTIDASE NLPC-RELATED"/>
    <property type="match status" value="1"/>
</dbReference>
<dbReference type="PANTHER" id="PTHR47360">
    <property type="entry name" value="MUREIN DD-ENDOPEPTIDASE MEPS/MUREIN LD-CARBOXYPEPTIDASE"/>
    <property type="match status" value="1"/>
</dbReference>
<dbReference type="Pfam" id="PF00877">
    <property type="entry name" value="NLPC_P60"/>
    <property type="match status" value="1"/>
</dbReference>
<keyword evidence="2" id="KW-0645">Protease</keyword>
<evidence type="ECO:0000313" key="8">
    <source>
        <dbReference type="Proteomes" id="UP001320603"/>
    </source>
</evidence>
<reference evidence="7 8" key="1">
    <citation type="submission" date="2024-02" db="EMBL/GenBank/DDBJ databases">
        <title>Whole genome sequencing of Parabacteroides sp. AD58.</title>
        <authorList>
            <person name="Chaplin A.V."/>
            <person name="Pikina A.P."/>
            <person name="Sokolova S.R."/>
            <person name="Korostin D.O."/>
            <person name="Efimov B.A."/>
        </authorList>
    </citation>
    <scope>NUCLEOTIDE SEQUENCE [LARGE SCALE GENOMIC DNA]</scope>
    <source>
        <strain evidence="7 8">AD58</strain>
    </source>
</reference>
<dbReference type="Proteomes" id="UP001320603">
    <property type="component" value="Chromosome"/>
</dbReference>
<dbReference type="EMBL" id="CP146284">
    <property type="protein sequence ID" value="WWV67455.1"/>
    <property type="molecule type" value="Genomic_DNA"/>
</dbReference>
<protein>
    <submittedName>
        <fullName evidence="7">NlpC/P60 family protein</fullName>
    </submittedName>
</protein>
<proteinExistence type="inferred from homology"/>
<dbReference type="InterPro" id="IPR052062">
    <property type="entry name" value="Murein_DD/LD_carboxypeptidase"/>
</dbReference>